<keyword evidence="11" id="KW-1185">Reference proteome</keyword>
<dbReference type="Pfam" id="PF13855">
    <property type="entry name" value="LRR_8"/>
    <property type="match status" value="2"/>
</dbReference>
<dbReference type="InterPro" id="IPR011009">
    <property type="entry name" value="Kinase-like_dom_sf"/>
</dbReference>
<keyword evidence="2" id="KW-0433">Leucine-rich repeat</keyword>
<keyword evidence="3 8" id="KW-0812">Transmembrane</keyword>
<dbReference type="Gene3D" id="1.10.510.10">
    <property type="entry name" value="Transferase(Phosphotransferase) domain 1"/>
    <property type="match status" value="1"/>
</dbReference>
<evidence type="ECO:0000256" key="2">
    <source>
        <dbReference type="ARBA" id="ARBA00022614"/>
    </source>
</evidence>
<keyword evidence="4" id="KW-0677">Repeat</keyword>
<feature type="transmembrane region" description="Helical" evidence="8">
    <location>
        <begin position="389"/>
        <end position="413"/>
    </location>
</feature>
<proteinExistence type="predicted"/>
<evidence type="ECO:0000256" key="7">
    <source>
        <dbReference type="SAM" id="MobiDB-lite"/>
    </source>
</evidence>
<dbReference type="SUPFAM" id="SSF56112">
    <property type="entry name" value="Protein kinase-like (PK-like)"/>
    <property type="match status" value="1"/>
</dbReference>
<evidence type="ECO:0000256" key="1">
    <source>
        <dbReference type="ARBA" id="ARBA00004370"/>
    </source>
</evidence>
<dbReference type="InterPro" id="IPR032675">
    <property type="entry name" value="LRR_dom_sf"/>
</dbReference>
<feature type="domain" description="Protein kinase" evidence="9">
    <location>
        <begin position="469"/>
        <end position="740"/>
    </location>
</feature>
<organism evidence="10 11">
    <name type="scientific">Platanthera guangdongensis</name>
    <dbReference type="NCBI Taxonomy" id="2320717"/>
    <lineage>
        <taxon>Eukaryota</taxon>
        <taxon>Viridiplantae</taxon>
        <taxon>Streptophyta</taxon>
        <taxon>Embryophyta</taxon>
        <taxon>Tracheophyta</taxon>
        <taxon>Spermatophyta</taxon>
        <taxon>Magnoliopsida</taxon>
        <taxon>Liliopsida</taxon>
        <taxon>Asparagales</taxon>
        <taxon>Orchidaceae</taxon>
        <taxon>Orchidoideae</taxon>
        <taxon>Orchideae</taxon>
        <taxon>Orchidinae</taxon>
        <taxon>Platanthera</taxon>
    </lineage>
</organism>
<dbReference type="PROSITE" id="PS50011">
    <property type="entry name" value="PROTEIN_KINASE_DOM"/>
    <property type="match status" value="1"/>
</dbReference>
<evidence type="ECO:0000256" key="6">
    <source>
        <dbReference type="ARBA" id="ARBA00023136"/>
    </source>
</evidence>
<dbReference type="InterPro" id="IPR013210">
    <property type="entry name" value="LRR_N_plant-typ"/>
</dbReference>
<keyword evidence="6 8" id="KW-0472">Membrane</keyword>
<evidence type="ECO:0000256" key="8">
    <source>
        <dbReference type="SAM" id="Phobius"/>
    </source>
</evidence>
<evidence type="ECO:0000313" key="10">
    <source>
        <dbReference type="EMBL" id="KAK8971543.1"/>
    </source>
</evidence>
<dbReference type="PANTHER" id="PTHR48008:SF6">
    <property type="entry name" value="LEUCINE-RICH REPEAT RECEPTOR-LIKE PROTEIN KINASE IMK3-RELATED"/>
    <property type="match status" value="1"/>
</dbReference>
<evidence type="ECO:0000259" key="9">
    <source>
        <dbReference type="PROSITE" id="PS50011"/>
    </source>
</evidence>
<evidence type="ECO:0000256" key="5">
    <source>
        <dbReference type="ARBA" id="ARBA00022989"/>
    </source>
</evidence>
<feature type="region of interest" description="Disordered" evidence="7">
    <location>
        <begin position="421"/>
        <end position="446"/>
    </location>
</feature>
<dbReference type="Pfam" id="PF08263">
    <property type="entry name" value="LRRNT_2"/>
    <property type="match status" value="1"/>
</dbReference>
<dbReference type="InterPro" id="IPR003591">
    <property type="entry name" value="Leu-rich_rpt_typical-subtyp"/>
</dbReference>
<dbReference type="CDD" id="cd14066">
    <property type="entry name" value="STKc_IRAK"/>
    <property type="match status" value="1"/>
</dbReference>
<dbReference type="InterPro" id="IPR001611">
    <property type="entry name" value="Leu-rich_rpt"/>
</dbReference>
<protein>
    <submittedName>
        <fullName evidence="10">Leucine-rich repeat receptor-like protein kinase IMK3</fullName>
    </submittedName>
</protein>
<comment type="subcellular location">
    <subcellularLocation>
        <location evidence="1">Membrane</location>
    </subcellularLocation>
</comment>
<feature type="region of interest" description="Disordered" evidence="7">
    <location>
        <begin position="744"/>
        <end position="763"/>
    </location>
</feature>
<dbReference type="PANTHER" id="PTHR48008">
    <property type="entry name" value="LEUCINE-RICH REPEAT RECEPTOR-LIKE PROTEIN KINASE IMK3-RELATED"/>
    <property type="match status" value="1"/>
</dbReference>
<dbReference type="Gene3D" id="3.30.200.20">
    <property type="entry name" value="Phosphorylase Kinase, domain 1"/>
    <property type="match status" value="1"/>
</dbReference>
<dbReference type="Proteomes" id="UP001412067">
    <property type="component" value="Unassembled WGS sequence"/>
</dbReference>
<evidence type="ECO:0000256" key="4">
    <source>
        <dbReference type="ARBA" id="ARBA00022737"/>
    </source>
</evidence>
<gene>
    <name evidence="10" type="primary">IMK3</name>
    <name evidence="10" type="ORF">KSP40_PGU017856</name>
</gene>
<reference evidence="10 11" key="1">
    <citation type="journal article" date="2022" name="Nat. Plants">
        <title>Genomes of leafy and leafless Platanthera orchids illuminate the evolution of mycoheterotrophy.</title>
        <authorList>
            <person name="Li M.H."/>
            <person name="Liu K.W."/>
            <person name="Li Z."/>
            <person name="Lu H.C."/>
            <person name="Ye Q.L."/>
            <person name="Zhang D."/>
            <person name="Wang J.Y."/>
            <person name="Li Y.F."/>
            <person name="Zhong Z.M."/>
            <person name="Liu X."/>
            <person name="Yu X."/>
            <person name="Liu D.K."/>
            <person name="Tu X.D."/>
            <person name="Liu B."/>
            <person name="Hao Y."/>
            <person name="Liao X.Y."/>
            <person name="Jiang Y.T."/>
            <person name="Sun W.H."/>
            <person name="Chen J."/>
            <person name="Chen Y.Q."/>
            <person name="Ai Y."/>
            <person name="Zhai J.W."/>
            <person name="Wu S.S."/>
            <person name="Zhou Z."/>
            <person name="Hsiao Y.Y."/>
            <person name="Wu W.L."/>
            <person name="Chen Y.Y."/>
            <person name="Lin Y.F."/>
            <person name="Hsu J.L."/>
            <person name="Li C.Y."/>
            <person name="Wang Z.W."/>
            <person name="Zhao X."/>
            <person name="Zhong W.Y."/>
            <person name="Ma X.K."/>
            <person name="Ma L."/>
            <person name="Huang J."/>
            <person name="Chen G.Z."/>
            <person name="Huang M.Z."/>
            <person name="Huang L."/>
            <person name="Peng D.H."/>
            <person name="Luo Y.B."/>
            <person name="Zou S.Q."/>
            <person name="Chen S.P."/>
            <person name="Lan S."/>
            <person name="Tsai W.C."/>
            <person name="Van de Peer Y."/>
            <person name="Liu Z.J."/>
        </authorList>
    </citation>
    <scope>NUCLEOTIDE SEQUENCE [LARGE SCALE GENOMIC DNA]</scope>
    <source>
        <strain evidence="10">Lor288</strain>
    </source>
</reference>
<dbReference type="InterPro" id="IPR000719">
    <property type="entry name" value="Prot_kinase_dom"/>
</dbReference>
<accession>A0ABR2N5W7</accession>
<evidence type="ECO:0000313" key="11">
    <source>
        <dbReference type="Proteomes" id="UP001412067"/>
    </source>
</evidence>
<dbReference type="SMART" id="SM00369">
    <property type="entry name" value="LRR_TYP"/>
    <property type="match status" value="5"/>
</dbReference>
<dbReference type="Gene3D" id="3.80.10.10">
    <property type="entry name" value="Ribonuclease Inhibitor"/>
    <property type="match status" value="3"/>
</dbReference>
<dbReference type="EMBL" id="JBBWWR010000001">
    <property type="protein sequence ID" value="KAK8971543.1"/>
    <property type="molecule type" value="Genomic_DNA"/>
</dbReference>
<sequence>MSSKICSERFGRKKERQENSLLLRRSHLPLFIRIAAFLLFIPFSIPSWDGIIITQEDYDGLLAFKHAINDPQSFLRSWNSTGLGACSGQWVGIKCVRGKVIAIQLPWRELSGRITEKIGQLTALRKLSLHDNAIGGQIPSAIGFLRDLRGIYIFNNRFSGEIPPSISNCIALQTLDVSHNLLTGNIPSSLSNSSRLYRLNLSLNNFTGSIPDSLSIVPSLTYLLLQHNNLSGSIPKSFGRLLFLEDMILSNNKFNGSIPEEFGMLSRLRTLDLSSNFFSGSLPMSLSNLSSLTLLNLENNNIGGKLQVSIGRLENLSSLSLKRNNFDGEIPETIGDISSLSQLDLSENRLAGKIPPSFDRLTNLTFFNVSFNNLSGQRRRRHELNTLDIILIAVGIALILLLLICFVLLCYLIRKKSPFTDKPGAGRDEKPGPGPAWQEGETGGSGSDVGGKLVHFDGPLAFTADDLLCATAEIMGKSTYGTMYKATLEDGSQVAVKRLRERIARNQREFEAEVNILGKIRHTNLLALRAYYVGPKGEKLLVFYYMPKGSLAAFLHARGPETTIDWLTRMRIAMGAAHGLRHLHVTSGIIHGNLTSFNILLDEDTTPKIADFGLSRLMTASANSNVIAAAGALGYRAPELSKLKKASTKTDMYSLGVIILELLTGKSPGEPTNGMELPQWVASIVKEEWTNEVFDVEIMRDAAAGDEPLNMLKLALHCVDPTPAARPEVHKVLKQMEEILPELAAAGRETEEGSAVPGASGEK</sequence>
<dbReference type="Pfam" id="PF07714">
    <property type="entry name" value="PK_Tyr_Ser-Thr"/>
    <property type="match status" value="1"/>
</dbReference>
<dbReference type="InterPro" id="IPR052451">
    <property type="entry name" value="Ser/Thr_kinase-like"/>
</dbReference>
<comment type="caution">
    <text evidence="10">The sequence shown here is derived from an EMBL/GenBank/DDBJ whole genome shotgun (WGS) entry which is preliminary data.</text>
</comment>
<dbReference type="InterPro" id="IPR001245">
    <property type="entry name" value="Ser-Thr/Tyr_kinase_cat_dom"/>
</dbReference>
<name>A0ABR2N5W7_9ASPA</name>
<dbReference type="Pfam" id="PF00560">
    <property type="entry name" value="LRR_1"/>
    <property type="match status" value="4"/>
</dbReference>
<keyword evidence="5 8" id="KW-1133">Transmembrane helix</keyword>
<dbReference type="SUPFAM" id="SSF52058">
    <property type="entry name" value="L domain-like"/>
    <property type="match status" value="1"/>
</dbReference>
<evidence type="ECO:0000256" key="3">
    <source>
        <dbReference type="ARBA" id="ARBA00022692"/>
    </source>
</evidence>
<feature type="transmembrane region" description="Helical" evidence="8">
    <location>
        <begin position="21"/>
        <end position="45"/>
    </location>
</feature>